<evidence type="ECO:0000256" key="3">
    <source>
        <dbReference type="PROSITE-ProRule" id="PRU00708"/>
    </source>
</evidence>
<dbReference type="PANTHER" id="PTHR47926">
    <property type="entry name" value="PENTATRICOPEPTIDE REPEAT-CONTAINING PROTEIN"/>
    <property type="match status" value="1"/>
</dbReference>
<dbReference type="NCBIfam" id="TIGR00756">
    <property type="entry name" value="PPR"/>
    <property type="match status" value="11"/>
</dbReference>
<name>A0A830CSM8_9LAMI</name>
<dbReference type="AlphaFoldDB" id="A0A830CSM8"/>
<comment type="similarity">
    <text evidence="2">Belongs to the PPR family. PCMP-E subfamily.</text>
</comment>
<gene>
    <name evidence="4" type="ORF">PHJA_002031200</name>
</gene>
<evidence type="ECO:0000256" key="2">
    <source>
        <dbReference type="ARBA" id="ARBA00061659"/>
    </source>
</evidence>
<feature type="repeat" description="PPR" evidence="3">
    <location>
        <begin position="388"/>
        <end position="422"/>
    </location>
</feature>
<dbReference type="Gene3D" id="1.25.40.10">
    <property type="entry name" value="Tetratricopeptide repeat domain"/>
    <property type="match status" value="6"/>
</dbReference>
<keyword evidence="1" id="KW-0677">Repeat</keyword>
<dbReference type="Proteomes" id="UP000653305">
    <property type="component" value="Unassembled WGS sequence"/>
</dbReference>
<dbReference type="Pfam" id="PF01535">
    <property type="entry name" value="PPR"/>
    <property type="match status" value="10"/>
</dbReference>
<dbReference type="Pfam" id="PF13041">
    <property type="entry name" value="PPR_2"/>
    <property type="match status" value="2"/>
</dbReference>
<feature type="repeat" description="PPR" evidence="3">
    <location>
        <begin position="62"/>
        <end position="96"/>
    </location>
</feature>
<organism evidence="4 5">
    <name type="scientific">Phtheirospermum japonicum</name>
    <dbReference type="NCBI Taxonomy" id="374723"/>
    <lineage>
        <taxon>Eukaryota</taxon>
        <taxon>Viridiplantae</taxon>
        <taxon>Streptophyta</taxon>
        <taxon>Embryophyta</taxon>
        <taxon>Tracheophyta</taxon>
        <taxon>Spermatophyta</taxon>
        <taxon>Magnoliopsida</taxon>
        <taxon>eudicotyledons</taxon>
        <taxon>Gunneridae</taxon>
        <taxon>Pentapetalae</taxon>
        <taxon>asterids</taxon>
        <taxon>lamiids</taxon>
        <taxon>Lamiales</taxon>
        <taxon>Orobanchaceae</taxon>
        <taxon>Orobanchaceae incertae sedis</taxon>
        <taxon>Phtheirospermum</taxon>
    </lineage>
</organism>
<feature type="repeat" description="PPR" evidence="3">
    <location>
        <begin position="192"/>
        <end position="226"/>
    </location>
</feature>
<accession>A0A830CSM8</accession>
<protein>
    <submittedName>
        <fullName evidence="4">Pentatricopeptide repeat-containing protein at1g53600 mitochondrial</fullName>
    </submittedName>
</protein>
<comment type="caution">
    <text evidence="4">The sequence shown here is derived from an EMBL/GenBank/DDBJ whole genome shotgun (WGS) entry which is preliminary data.</text>
</comment>
<proteinExistence type="inferred from homology"/>
<dbReference type="GO" id="GO:0003723">
    <property type="term" value="F:RNA binding"/>
    <property type="evidence" value="ECO:0007669"/>
    <property type="project" value="InterPro"/>
</dbReference>
<reference evidence="4" key="1">
    <citation type="submission" date="2020-07" db="EMBL/GenBank/DDBJ databases">
        <title>Ethylene signaling mediates host invasion by parasitic plants.</title>
        <authorList>
            <person name="Yoshida S."/>
        </authorList>
    </citation>
    <scope>NUCLEOTIDE SEQUENCE</scope>
    <source>
        <strain evidence="4">Okayama</strain>
    </source>
</reference>
<dbReference type="FunFam" id="1.25.40.10:FF:000606">
    <property type="entry name" value="Putative pentatricopeptide repeat-containing protein"/>
    <property type="match status" value="1"/>
</dbReference>
<dbReference type="Pfam" id="PF12854">
    <property type="entry name" value="PPR_1"/>
    <property type="match status" value="1"/>
</dbReference>
<dbReference type="InterPro" id="IPR011990">
    <property type="entry name" value="TPR-like_helical_dom_sf"/>
</dbReference>
<keyword evidence="5" id="KW-1185">Reference proteome</keyword>
<evidence type="ECO:0000256" key="1">
    <source>
        <dbReference type="ARBA" id="ARBA00022737"/>
    </source>
</evidence>
<feature type="repeat" description="PPR" evidence="3">
    <location>
        <begin position="161"/>
        <end position="191"/>
    </location>
</feature>
<dbReference type="EMBL" id="BMAC01000545">
    <property type="protein sequence ID" value="GFP98873.1"/>
    <property type="molecule type" value="Genomic_DNA"/>
</dbReference>
<dbReference type="FunFam" id="1.25.40.10:FF:000031">
    <property type="entry name" value="Pentatricopeptide repeat-containing protein mitochondrial"/>
    <property type="match status" value="1"/>
</dbReference>
<evidence type="ECO:0000313" key="4">
    <source>
        <dbReference type="EMBL" id="GFP98873.1"/>
    </source>
</evidence>
<dbReference type="GO" id="GO:0009451">
    <property type="term" value="P:RNA modification"/>
    <property type="evidence" value="ECO:0007669"/>
    <property type="project" value="InterPro"/>
</dbReference>
<dbReference type="PROSITE" id="PS51375">
    <property type="entry name" value="PPR"/>
    <property type="match status" value="6"/>
</dbReference>
<dbReference type="InterPro" id="IPR046848">
    <property type="entry name" value="E_motif"/>
</dbReference>
<evidence type="ECO:0000313" key="5">
    <source>
        <dbReference type="Proteomes" id="UP000653305"/>
    </source>
</evidence>
<dbReference type="OrthoDB" id="1903086at2759"/>
<dbReference type="InterPro" id="IPR046960">
    <property type="entry name" value="PPR_At4g14850-like_plant"/>
</dbReference>
<feature type="repeat" description="PPR" evidence="3">
    <location>
        <begin position="326"/>
        <end position="360"/>
    </location>
</feature>
<dbReference type="Pfam" id="PF20431">
    <property type="entry name" value="E_motif"/>
    <property type="match status" value="1"/>
</dbReference>
<feature type="repeat" description="PPR" evidence="3">
    <location>
        <begin position="489"/>
        <end position="523"/>
    </location>
</feature>
<dbReference type="FunFam" id="1.25.40.10:FF:000280">
    <property type="entry name" value="Pentatricopeptide repeat-containing protein"/>
    <property type="match status" value="1"/>
</dbReference>
<dbReference type="SUPFAM" id="SSF81901">
    <property type="entry name" value="HCP-like"/>
    <property type="match status" value="1"/>
</dbReference>
<dbReference type="InterPro" id="IPR002885">
    <property type="entry name" value="PPR_rpt"/>
</dbReference>
<sequence>MRKFLYSTFVKSYSSFAAQTTSKSTSKTNKFVVYCNTQITEHGRKGKIKEAESLFHRMPEKTIVSYTAMLSAYANNGQIRNARQLFDEMPQRTVASWNAMITAYVRNTNIVNGVEEAFRLFLRMPVRNAVSHSAMIMGFVKSGMFDEAERLYEGTPLKWRDPFCSNILMNGYLKIGKLDEAIRTFEGMVGKNVVSWSSMVDGYCKNGRVDEAQKLFDMMDDNRNEFTWCSMIDGYMKTGRFEDGFQLFLRMRDEGNVGTGPAVLTVIFESCGRIGRYKEGCQVHGLVSRLGFGLDVFMSNCIIAMYSRLGCINEARTLFNTMCEKDVVSWNALIHGYVQSGRLKEAHELFEKMGSKDSASWTTLITGFANEGLTEKCIQLFNKMPERDDVAWTSLISGFVNNGEHEDAISWFIWMIRNEIKPNPLAYSSLLRASASLAFLSLGLQIHASVFKMDMEHNLSIRNSLVSMYSKCGIINDAYKIFESITKPDIVSFNSMITGFAYNGFGGEAIELFRKLVDDRHEPNEVTFLGVLSACTHVGNVDDGLKYFESMRTLFNVEPSPDHYACMVDLLGRAGQLDEAIKLIKSMPVEPHSGVWGALLGASRTHMNLDLAKVAAQHFLELEPNNAAPYVVLSDIYGFVGKKRDEEQMRLSKRLRGIKKSPGCSWITVKDDVKLFFSGDKSNVNFVEIKSTLWTVMYEMTQLDCVDLDLLLP</sequence>